<gene>
    <name evidence="2" type="ORF">ZYGR_0AD02650</name>
</gene>
<organism evidence="2 3">
    <name type="scientific">Zygosaccharomyces rouxii</name>
    <dbReference type="NCBI Taxonomy" id="4956"/>
    <lineage>
        <taxon>Eukaryota</taxon>
        <taxon>Fungi</taxon>
        <taxon>Dikarya</taxon>
        <taxon>Ascomycota</taxon>
        <taxon>Saccharomycotina</taxon>
        <taxon>Saccharomycetes</taxon>
        <taxon>Saccharomycetales</taxon>
        <taxon>Saccharomycetaceae</taxon>
        <taxon>Zygosaccharomyces</taxon>
    </lineage>
</organism>
<evidence type="ECO:0000313" key="2">
    <source>
        <dbReference type="EMBL" id="GAV51082.1"/>
    </source>
</evidence>
<dbReference type="OrthoDB" id="10441795at2759"/>
<accession>A0A1Q3A5U9</accession>
<sequence>MKYSTTLALLHLFAIGIAASTCASGEKSSYLVIDGEDKEAAIKLYREKYADVKVPDGPLKITKCADGSLKINFEATQEEPVKVNCVAAEEGDKGAVPAEGFSSGEGDGGNDFSSFSSWTINWNGPHLRLNLPSRASMRFPTFNLEGATDENN</sequence>
<dbReference type="Proteomes" id="UP000187013">
    <property type="component" value="Unassembled WGS sequence"/>
</dbReference>
<keyword evidence="1" id="KW-0732">Signal</keyword>
<proteinExistence type="predicted"/>
<protein>
    <submittedName>
        <fullName evidence="2">Uncharacterized protein</fullName>
    </submittedName>
</protein>
<evidence type="ECO:0000256" key="1">
    <source>
        <dbReference type="SAM" id="SignalP"/>
    </source>
</evidence>
<evidence type="ECO:0000313" key="3">
    <source>
        <dbReference type="Proteomes" id="UP000187013"/>
    </source>
</evidence>
<dbReference type="AlphaFoldDB" id="A0A1Q3A5U9"/>
<dbReference type="EMBL" id="BDGX01000030">
    <property type="protein sequence ID" value="GAV51082.1"/>
    <property type="molecule type" value="Genomic_DNA"/>
</dbReference>
<feature type="chain" id="PRO_5010159319" evidence="1">
    <location>
        <begin position="26"/>
        <end position="152"/>
    </location>
</feature>
<feature type="signal peptide" evidence="1">
    <location>
        <begin position="1"/>
        <end position="25"/>
    </location>
</feature>
<reference evidence="2 3" key="1">
    <citation type="submission" date="2016-08" db="EMBL/GenBank/DDBJ databases">
        <title>Draft genome sequence of allopolyploid Zygosaccharomyces rouxii.</title>
        <authorList>
            <person name="Watanabe J."/>
            <person name="Uehara K."/>
            <person name="Mogi Y."/>
            <person name="Tsukioka Y."/>
        </authorList>
    </citation>
    <scope>NUCLEOTIDE SEQUENCE [LARGE SCALE GENOMIC DNA]</scope>
    <source>
        <strain evidence="2 3">NBRC 110957</strain>
    </source>
</reference>
<comment type="caution">
    <text evidence="2">The sequence shown here is derived from an EMBL/GenBank/DDBJ whole genome shotgun (WGS) entry which is preliminary data.</text>
</comment>
<name>A0A1Q3A5U9_ZYGRO</name>